<proteinExistence type="inferred from homology"/>
<protein>
    <recommendedName>
        <fullName evidence="4">Probable transcriptional regulatory protein A3D77_02655</fullName>
    </recommendedName>
</protein>
<keyword evidence="2 4" id="KW-0805">Transcription regulation</keyword>
<evidence type="ECO:0000256" key="4">
    <source>
        <dbReference type="HAMAP-Rule" id="MF_00693"/>
    </source>
</evidence>
<dbReference type="Proteomes" id="UP000176923">
    <property type="component" value="Unassembled WGS sequence"/>
</dbReference>
<feature type="domain" description="TACO1/YebC-like second and third" evidence="5">
    <location>
        <begin position="84"/>
        <end position="239"/>
    </location>
</feature>
<evidence type="ECO:0000259" key="5">
    <source>
        <dbReference type="Pfam" id="PF01709"/>
    </source>
</evidence>
<evidence type="ECO:0000259" key="6">
    <source>
        <dbReference type="Pfam" id="PF20772"/>
    </source>
</evidence>
<dbReference type="PANTHER" id="PTHR12532:SF0">
    <property type="entry name" value="TRANSLATIONAL ACTIVATOR OF CYTOCHROME C OXIDASE 1"/>
    <property type="match status" value="1"/>
</dbReference>
<dbReference type="InterPro" id="IPR017856">
    <property type="entry name" value="Integrase-like_N"/>
</dbReference>
<comment type="similarity">
    <text evidence="1 4">Belongs to the TACO1 family.</text>
</comment>
<dbReference type="STRING" id="1798382.A3D77_02655"/>
<evidence type="ECO:0000256" key="3">
    <source>
        <dbReference type="ARBA" id="ARBA00023163"/>
    </source>
</evidence>
<dbReference type="GO" id="GO:0003677">
    <property type="term" value="F:DNA binding"/>
    <property type="evidence" value="ECO:0007669"/>
    <property type="project" value="UniProtKB-UniRule"/>
</dbReference>
<dbReference type="FunFam" id="1.10.10.200:FF:000002">
    <property type="entry name" value="Probable transcriptional regulatory protein CLM62_37755"/>
    <property type="match status" value="1"/>
</dbReference>
<evidence type="ECO:0000313" key="8">
    <source>
        <dbReference type="Proteomes" id="UP000176923"/>
    </source>
</evidence>
<name>A0A1F5ZT83_9BACT</name>
<dbReference type="GO" id="GO:0006355">
    <property type="term" value="P:regulation of DNA-templated transcription"/>
    <property type="evidence" value="ECO:0007669"/>
    <property type="project" value="UniProtKB-UniRule"/>
</dbReference>
<dbReference type="NCBIfam" id="TIGR01033">
    <property type="entry name" value="YebC/PmpR family DNA-binding transcriptional regulator"/>
    <property type="match status" value="1"/>
</dbReference>
<dbReference type="Gene3D" id="1.10.10.200">
    <property type="match status" value="1"/>
</dbReference>
<dbReference type="InterPro" id="IPR048300">
    <property type="entry name" value="TACO1_YebC-like_2nd/3rd_dom"/>
</dbReference>
<dbReference type="InterPro" id="IPR026564">
    <property type="entry name" value="Transcrip_reg_TACO1-like_dom3"/>
</dbReference>
<dbReference type="InterPro" id="IPR049083">
    <property type="entry name" value="TACO1_YebC_N"/>
</dbReference>
<dbReference type="Pfam" id="PF20772">
    <property type="entry name" value="TACO1_YebC_N"/>
    <property type="match status" value="1"/>
</dbReference>
<evidence type="ECO:0000256" key="1">
    <source>
        <dbReference type="ARBA" id="ARBA00008724"/>
    </source>
</evidence>
<comment type="caution">
    <text evidence="7">The sequence shown here is derived from an EMBL/GenBank/DDBJ whole genome shotgun (WGS) entry which is preliminary data.</text>
</comment>
<sequence length="239" mass="26207">MSGHSKWSKVKHQKETTDAVKGKIFTKMSSAIMIAVKEGGGGDPNSNFRLRLAIEKAKSHNMPKENIERAIEKAVKAGSEGGMEQHVYEAFAPGGVGIIIEATTDNKQRTVSEIKNTLERHGGVLASSGSVSHLFDYVGFIEVTKTGKTFDQIMEIALDAGAIDLSDQEKAVDIYTSHDHLHKIKEELVKKGLTVTESELIYKAVSIVSIENPNQMKKTEELLQILEERDDVAAVFANL</sequence>
<dbReference type="Gene3D" id="3.30.70.980">
    <property type="match status" value="2"/>
</dbReference>
<reference evidence="7 8" key="1">
    <citation type="journal article" date="2016" name="Nat. Commun.">
        <title>Thousands of microbial genomes shed light on interconnected biogeochemical processes in an aquifer system.</title>
        <authorList>
            <person name="Anantharaman K."/>
            <person name="Brown C.T."/>
            <person name="Hug L.A."/>
            <person name="Sharon I."/>
            <person name="Castelle C.J."/>
            <person name="Probst A.J."/>
            <person name="Thomas B.C."/>
            <person name="Singh A."/>
            <person name="Wilkins M.J."/>
            <person name="Karaoz U."/>
            <person name="Brodie E.L."/>
            <person name="Williams K.H."/>
            <person name="Hubbard S.S."/>
            <person name="Banfield J.F."/>
        </authorList>
    </citation>
    <scope>NUCLEOTIDE SEQUENCE [LARGE SCALE GENOMIC DNA]</scope>
</reference>
<evidence type="ECO:0000313" key="7">
    <source>
        <dbReference type="EMBL" id="OGG15573.1"/>
    </source>
</evidence>
<dbReference type="NCBIfam" id="NF001030">
    <property type="entry name" value="PRK00110.1"/>
    <property type="match status" value="1"/>
</dbReference>
<dbReference type="HAMAP" id="MF_00693">
    <property type="entry name" value="Transcrip_reg_TACO1"/>
    <property type="match status" value="1"/>
</dbReference>
<dbReference type="PANTHER" id="PTHR12532">
    <property type="entry name" value="TRANSLATIONAL ACTIVATOR OF CYTOCHROME C OXIDASE 1"/>
    <property type="match status" value="1"/>
</dbReference>
<dbReference type="SUPFAM" id="SSF75625">
    <property type="entry name" value="YebC-like"/>
    <property type="match status" value="1"/>
</dbReference>
<comment type="subcellular location">
    <subcellularLocation>
        <location evidence="4">Cytoplasm</location>
    </subcellularLocation>
</comment>
<accession>A0A1F5ZT83</accession>
<dbReference type="InterPro" id="IPR029072">
    <property type="entry name" value="YebC-like"/>
</dbReference>
<evidence type="ECO:0000256" key="2">
    <source>
        <dbReference type="ARBA" id="ARBA00023015"/>
    </source>
</evidence>
<dbReference type="GO" id="GO:0005737">
    <property type="term" value="C:cytoplasm"/>
    <property type="evidence" value="ECO:0007669"/>
    <property type="project" value="UniProtKB-SubCell"/>
</dbReference>
<dbReference type="EMBL" id="MFJL01000022">
    <property type="protein sequence ID" value="OGG15573.1"/>
    <property type="molecule type" value="Genomic_DNA"/>
</dbReference>
<dbReference type="InterPro" id="IPR002876">
    <property type="entry name" value="Transcrip_reg_TACO1-like"/>
</dbReference>
<dbReference type="Pfam" id="PF01709">
    <property type="entry name" value="Transcrip_reg"/>
    <property type="match status" value="1"/>
</dbReference>
<feature type="domain" description="TACO1/YebC-like N-terminal" evidence="6">
    <location>
        <begin position="5"/>
        <end position="75"/>
    </location>
</feature>
<keyword evidence="4" id="KW-0963">Cytoplasm</keyword>
<keyword evidence="4" id="KW-0238">DNA-binding</keyword>
<dbReference type="NCBIfam" id="NF009044">
    <property type="entry name" value="PRK12378.1"/>
    <property type="match status" value="1"/>
</dbReference>
<dbReference type="AlphaFoldDB" id="A0A1F5ZT83"/>
<keyword evidence="3 4" id="KW-0804">Transcription</keyword>
<organism evidence="7 8">
    <name type="scientific">Candidatus Gottesmanbacteria bacterium RIFCSPHIGHO2_02_FULL_39_11</name>
    <dbReference type="NCBI Taxonomy" id="1798382"/>
    <lineage>
        <taxon>Bacteria</taxon>
        <taxon>Candidatus Gottesmaniibacteriota</taxon>
    </lineage>
</organism>
<gene>
    <name evidence="7" type="ORF">A3D77_02655</name>
</gene>